<gene>
    <name evidence="5" type="ORF">R54876_GBNLAHCA_00026</name>
</gene>
<evidence type="ECO:0000256" key="1">
    <source>
        <dbReference type="ARBA" id="ARBA00006534"/>
    </source>
</evidence>
<reference evidence="5 6" key="1">
    <citation type="submission" date="2024-01" db="EMBL/GenBank/DDBJ databases">
        <authorList>
            <person name="Botero Cardona J."/>
        </authorList>
    </citation>
    <scope>NUCLEOTIDE SEQUENCE [LARGE SCALE GENOMIC DNA]</scope>
    <source>
        <strain evidence="5 6">LMG 33000</strain>
    </source>
</reference>
<evidence type="ECO:0000256" key="4">
    <source>
        <dbReference type="ARBA" id="ARBA00022825"/>
    </source>
</evidence>
<keyword evidence="5" id="KW-0224">Dipeptidase</keyword>
<keyword evidence="6" id="KW-1185">Reference proteome</keyword>
<dbReference type="GO" id="GO:0016805">
    <property type="term" value="F:dipeptidase activity"/>
    <property type="evidence" value="ECO:0007669"/>
    <property type="project" value="UniProtKB-KW"/>
</dbReference>
<dbReference type="InterPro" id="IPR005320">
    <property type="entry name" value="Peptidase_S51"/>
</dbReference>
<comment type="caution">
    <text evidence="5">The sequence shown here is derived from an EMBL/GenBank/DDBJ whole genome shotgun (WGS) entry which is preliminary data.</text>
</comment>
<accession>A0ABM9N2V3</accession>
<dbReference type="PANTHER" id="PTHR20842">
    <property type="entry name" value="PROTEASE S51 ALPHA-ASPARTYL DIPEPTIDASE"/>
    <property type="match status" value="1"/>
</dbReference>
<organism evidence="5 6">
    <name type="scientific">Eupransor demetentiae</name>
    <dbReference type="NCBI Taxonomy" id="3109584"/>
    <lineage>
        <taxon>Bacteria</taxon>
        <taxon>Bacillati</taxon>
        <taxon>Bacillota</taxon>
        <taxon>Bacilli</taxon>
        <taxon>Lactobacillales</taxon>
        <taxon>Lactobacillaceae</taxon>
        <taxon>Eupransor</taxon>
    </lineage>
</organism>
<name>A0ABM9N2V3_9LACO</name>
<dbReference type="InterPro" id="IPR029062">
    <property type="entry name" value="Class_I_gatase-like"/>
</dbReference>
<dbReference type="SUPFAM" id="SSF52317">
    <property type="entry name" value="Class I glutamine amidotransferase-like"/>
    <property type="match status" value="1"/>
</dbReference>
<evidence type="ECO:0000313" key="5">
    <source>
        <dbReference type="EMBL" id="CAK8053471.1"/>
    </source>
</evidence>
<keyword evidence="2" id="KW-0645">Protease</keyword>
<dbReference type="RefSeq" id="WP_349641039.1">
    <property type="nucleotide sequence ID" value="NZ_CAWVOH010000001.1"/>
</dbReference>
<dbReference type="Proteomes" id="UP001314241">
    <property type="component" value="Unassembled WGS sequence"/>
</dbReference>
<dbReference type="PANTHER" id="PTHR20842:SF0">
    <property type="entry name" value="ALPHA-ASPARTYL DIPEPTIDASE"/>
    <property type="match status" value="1"/>
</dbReference>
<comment type="similarity">
    <text evidence="1">Belongs to the peptidase S51 family.</text>
</comment>
<proteinExistence type="inferred from homology"/>
<dbReference type="EC" id="3.4.13.21" evidence="5"/>
<dbReference type="EMBL" id="CAWVOH010000001">
    <property type="protein sequence ID" value="CAK8053471.1"/>
    <property type="molecule type" value="Genomic_DNA"/>
</dbReference>
<dbReference type="Gene3D" id="3.40.50.880">
    <property type="match status" value="1"/>
</dbReference>
<protein>
    <submittedName>
        <fullName evidence="5">Peptidase E (PepE)</fullName>
        <ecNumber evidence="5">3.4.13.21</ecNumber>
    </submittedName>
</protein>
<evidence type="ECO:0000256" key="2">
    <source>
        <dbReference type="ARBA" id="ARBA00022670"/>
    </source>
</evidence>
<sequence length="205" mass="22917">MKKFFLTSYLAGTAPLLAGFLKKDTNQPQRTLFITTAGNVESYTRYISEGRATLVKLGLQIDELDIAAVDEATAREQIKQAEMITIVGGNTFYLLQELKRKDLLPLLREKCEAGTPYIGESAGSIILAPDISYAQIVDSPDLAPELKDYSGLALTDFYTLPHYIEPPFTEEVQETYRRYHDQQDLVPISNSEAIVVTGDEYKVVK</sequence>
<dbReference type="Pfam" id="PF03575">
    <property type="entry name" value="Peptidase_S51"/>
    <property type="match status" value="1"/>
</dbReference>
<keyword evidence="4" id="KW-0720">Serine protease</keyword>
<evidence type="ECO:0000313" key="6">
    <source>
        <dbReference type="Proteomes" id="UP001314241"/>
    </source>
</evidence>
<evidence type="ECO:0000256" key="3">
    <source>
        <dbReference type="ARBA" id="ARBA00022801"/>
    </source>
</evidence>
<keyword evidence="3 5" id="KW-0378">Hydrolase</keyword>